<gene>
    <name evidence="3" type="ORF">V144x_05740</name>
</gene>
<organism evidence="3 4">
    <name type="scientific">Gimesia aquarii</name>
    <dbReference type="NCBI Taxonomy" id="2527964"/>
    <lineage>
        <taxon>Bacteria</taxon>
        <taxon>Pseudomonadati</taxon>
        <taxon>Planctomycetota</taxon>
        <taxon>Planctomycetia</taxon>
        <taxon>Planctomycetales</taxon>
        <taxon>Planctomycetaceae</taxon>
        <taxon>Gimesia</taxon>
    </lineage>
</organism>
<name>A0A517VQ38_9PLAN</name>
<dbReference type="AlphaFoldDB" id="A0A517VQ38"/>
<evidence type="ECO:0000313" key="4">
    <source>
        <dbReference type="Proteomes" id="UP000318704"/>
    </source>
</evidence>
<dbReference type="KEGG" id="gaw:V144x_05740"/>
<feature type="region of interest" description="Disordered" evidence="1">
    <location>
        <begin position="34"/>
        <end position="80"/>
    </location>
</feature>
<evidence type="ECO:0000256" key="2">
    <source>
        <dbReference type="SAM" id="Phobius"/>
    </source>
</evidence>
<reference evidence="3 4" key="1">
    <citation type="submission" date="2019-03" db="EMBL/GenBank/DDBJ databases">
        <title>Deep-cultivation of Planctomycetes and their phenomic and genomic characterization uncovers novel biology.</title>
        <authorList>
            <person name="Wiegand S."/>
            <person name="Jogler M."/>
            <person name="Boedeker C."/>
            <person name="Pinto D."/>
            <person name="Vollmers J."/>
            <person name="Rivas-Marin E."/>
            <person name="Kohn T."/>
            <person name="Peeters S.H."/>
            <person name="Heuer A."/>
            <person name="Rast P."/>
            <person name="Oberbeckmann S."/>
            <person name="Bunk B."/>
            <person name="Jeske O."/>
            <person name="Meyerdierks A."/>
            <person name="Storesund J.E."/>
            <person name="Kallscheuer N."/>
            <person name="Luecker S."/>
            <person name="Lage O.M."/>
            <person name="Pohl T."/>
            <person name="Merkel B.J."/>
            <person name="Hornburger P."/>
            <person name="Mueller R.-W."/>
            <person name="Bruemmer F."/>
            <person name="Labrenz M."/>
            <person name="Spormann A.M."/>
            <person name="Op den Camp H."/>
            <person name="Overmann J."/>
            <person name="Amann R."/>
            <person name="Jetten M.S.M."/>
            <person name="Mascher T."/>
            <person name="Medema M.H."/>
            <person name="Devos D.P."/>
            <person name="Kaster A.-K."/>
            <person name="Ovreas L."/>
            <person name="Rohde M."/>
            <person name="Galperin M.Y."/>
            <person name="Jogler C."/>
        </authorList>
    </citation>
    <scope>NUCLEOTIDE SEQUENCE [LARGE SCALE GENOMIC DNA]</scope>
    <source>
        <strain evidence="3 4">V144</strain>
    </source>
</reference>
<keyword evidence="2" id="KW-0812">Transmembrane</keyword>
<keyword evidence="2" id="KW-1133">Transmembrane helix</keyword>
<dbReference type="PROSITE" id="PS51257">
    <property type="entry name" value="PROKAR_LIPOPROTEIN"/>
    <property type="match status" value="1"/>
</dbReference>
<dbReference type="EMBL" id="CP037920">
    <property type="protein sequence ID" value="QDT95135.1"/>
    <property type="molecule type" value="Genomic_DNA"/>
</dbReference>
<dbReference type="RefSeq" id="WP_144981051.1">
    <property type="nucleotide sequence ID" value="NZ_CP037920.1"/>
</dbReference>
<evidence type="ECO:0000256" key="1">
    <source>
        <dbReference type="SAM" id="MobiDB-lite"/>
    </source>
</evidence>
<proteinExistence type="predicted"/>
<keyword evidence="2" id="KW-0472">Membrane</keyword>
<protein>
    <recommendedName>
        <fullName evidence="5">Lipoprotein</fullName>
    </recommendedName>
</protein>
<feature type="transmembrane region" description="Helical" evidence="2">
    <location>
        <begin position="6"/>
        <end position="27"/>
    </location>
</feature>
<evidence type="ECO:0000313" key="3">
    <source>
        <dbReference type="EMBL" id="QDT95135.1"/>
    </source>
</evidence>
<sequence>MNQKWWYYGLSILLIIVSCVVGCAHPYGSPPETYSEPYADPAAGRMMISPDSGGSGSSHEAPSHTPQPAPRSMPQGSGAR</sequence>
<dbReference type="Proteomes" id="UP000318704">
    <property type="component" value="Chromosome"/>
</dbReference>
<evidence type="ECO:0008006" key="5">
    <source>
        <dbReference type="Google" id="ProtNLM"/>
    </source>
</evidence>
<accession>A0A517VQ38</accession>